<organism evidence="4 5">
    <name type="scientific">Miscanthus lutarioriparius</name>
    <dbReference type="NCBI Taxonomy" id="422564"/>
    <lineage>
        <taxon>Eukaryota</taxon>
        <taxon>Viridiplantae</taxon>
        <taxon>Streptophyta</taxon>
        <taxon>Embryophyta</taxon>
        <taxon>Tracheophyta</taxon>
        <taxon>Spermatophyta</taxon>
        <taxon>Magnoliopsida</taxon>
        <taxon>Liliopsida</taxon>
        <taxon>Poales</taxon>
        <taxon>Poaceae</taxon>
        <taxon>PACMAD clade</taxon>
        <taxon>Panicoideae</taxon>
        <taxon>Andropogonodae</taxon>
        <taxon>Andropogoneae</taxon>
        <taxon>Saccharinae</taxon>
        <taxon>Miscanthus</taxon>
    </lineage>
</organism>
<dbReference type="PANTHER" id="PTHR34145">
    <property type="entry name" value="OS02G0105600 PROTEIN"/>
    <property type="match status" value="1"/>
</dbReference>
<dbReference type="EMBL" id="CAJGYO010000014">
    <property type="protein sequence ID" value="CAD6269053.1"/>
    <property type="molecule type" value="Genomic_DNA"/>
</dbReference>
<dbReference type="InterPro" id="IPR032675">
    <property type="entry name" value="LRR_dom_sf"/>
</dbReference>
<dbReference type="Pfam" id="PF23622">
    <property type="entry name" value="LRR_At1g61320_AtMIF1"/>
    <property type="match status" value="1"/>
</dbReference>
<dbReference type="PANTHER" id="PTHR34145:SF43">
    <property type="entry name" value="F-BOX DOMAIN PROTEIN"/>
    <property type="match status" value="1"/>
</dbReference>
<proteinExistence type="predicted"/>
<dbReference type="InterPro" id="IPR036047">
    <property type="entry name" value="F-box-like_dom_sf"/>
</dbReference>
<feature type="compositionally biased region" description="Basic residues" evidence="1">
    <location>
        <begin position="14"/>
        <end position="25"/>
    </location>
</feature>
<feature type="region of interest" description="Disordered" evidence="1">
    <location>
        <begin position="14"/>
        <end position="61"/>
    </location>
</feature>
<protein>
    <recommendedName>
        <fullName evidence="6">F-box domain-containing protein</fullName>
    </recommendedName>
</protein>
<dbReference type="AlphaFoldDB" id="A0A811RFG1"/>
<sequence>MGLLDLMLLMPMKRHQRGQQRRRRQAQAQARDGLITSRAKRKGSPCQRDDDSQGADLEIHSGPSLPEDIWHHIHSLMPMRDAARAACVSRSFLHSWRCHPNLNFSNGTLGLNENASQEDESGRVFYIKVDNILQKHLGGVKKLKIQIDSDYSAKDSRYLNNWLQTAVTPGIEELKLILFPHDAKYKFPCSVLSNGSGDSIQHLHLGNCSFHPTVTLGGLRSLTRLHLCHVRITGDELGFLLSHSLALEWLELSSCGRIVCLKVPRLLQRLSYLEVSGCTKLKLVDNEAPNISSFTFLGDNTVQLSLGETLQMKSLTMIRPGSVFYARAELPSSMPNLEALSIYSQEERAHAPMLHSKFIHLRHLSMVLTGALLYPMYDYLSLASFLDAAPSLETFDLNLWHGYVGNGSIFTARGGLRQMRELQHHNLRSVRITGFCSVKSLVELTCNILESITSLECLKLESTQSVLRCSDRDNKSGKCFPLDSDILTEGYRGVLAIRRYIEPRVPSTVKLQVLEPCSCHAAVL</sequence>
<dbReference type="Proteomes" id="UP000604825">
    <property type="component" value="Unassembled WGS sequence"/>
</dbReference>
<accession>A0A811RFG1</accession>
<keyword evidence="5" id="KW-1185">Reference proteome</keyword>
<dbReference type="InterPro" id="IPR001810">
    <property type="entry name" value="F-box_dom"/>
</dbReference>
<dbReference type="Pfam" id="PF00646">
    <property type="entry name" value="F-box"/>
    <property type="match status" value="1"/>
</dbReference>
<dbReference type="OrthoDB" id="596770at2759"/>
<evidence type="ECO:0000259" key="2">
    <source>
        <dbReference type="Pfam" id="PF00646"/>
    </source>
</evidence>
<name>A0A811RFG1_9POAL</name>
<feature type="domain" description="F-box" evidence="2">
    <location>
        <begin position="64"/>
        <end position="97"/>
    </location>
</feature>
<dbReference type="SUPFAM" id="SSF81383">
    <property type="entry name" value="F-box domain"/>
    <property type="match status" value="1"/>
</dbReference>
<evidence type="ECO:0000313" key="5">
    <source>
        <dbReference type="Proteomes" id="UP000604825"/>
    </source>
</evidence>
<comment type="caution">
    <text evidence="4">The sequence shown here is derived from an EMBL/GenBank/DDBJ whole genome shotgun (WGS) entry which is preliminary data.</text>
</comment>
<gene>
    <name evidence="4" type="ORF">NCGR_LOCUS52358</name>
</gene>
<reference evidence="4" key="1">
    <citation type="submission" date="2020-10" db="EMBL/GenBank/DDBJ databases">
        <authorList>
            <person name="Han B."/>
            <person name="Lu T."/>
            <person name="Zhao Q."/>
            <person name="Huang X."/>
            <person name="Zhao Y."/>
        </authorList>
    </citation>
    <scope>NUCLEOTIDE SEQUENCE</scope>
</reference>
<dbReference type="InterPro" id="IPR053772">
    <property type="entry name" value="At1g61320/At1g61330-like"/>
</dbReference>
<evidence type="ECO:0008006" key="6">
    <source>
        <dbReference type="Google" id="ProtNLM"/>
    </source>
</evidence>
<dbReference type="Gene3D" id="3.80.10.10">
    <property type="entry name" value="Ribonuclease Inhibitor"/>
    <property type="match status" value="1"/>
</dbReference>
<feature type="domain" description="At1g61320/AtMIF1 LRR" evidence="3">
    <location>
        <begin position="132"/>
        <end position="518"/>
    </location>
</feature>
<evidence type="ECO:0000259" key="3">
    <source>
        <dbReference type="Pfam" id="PF23622"/>
    </source>
</evidence>
<dbReference type="InterPro" id="IPR055357">
    <property type="entry name" value="LRR_At1g61320_AtMIF1"/>
</dbReference>
<dbReference type="SUPFAM" id="SSF52058">
    <property type="entry name" value="L domain-like"/>
    <property type="match status" value="1"/>
</dbReference>
<evidence type="ECO:0000256" key="1">
    <source>
        <dbReference type="SAM" id="MobiDB-lite"/>
    </source>
</evidence>
<evidence type="ECO:0000313" key="4">
    <source>
        <dbReference type="EMBL" id="CAD6269053.1"/>
    </source>
</evidence>